<proteinExistence type="predicted"/>
<feature type="non-terminal residue" evidence="1">
    <location>
        <position position="1"/>
    </location>
</feature>
<comment type="caution">
    <text evidence="1">The sequence shown here is derived from an EMBL/GenBank/DDBJ whole genome shotgun (WGS) entry which is preliminary data.</text>
</comment>
<dbReference type="Gene3D" id="1.10.600.10">
    <property type="entry name" value="Farnesyl Diphosphate Synthase"/>
    <property type="match status" value="1"/>
</dbReference>
<feature type="non-terminal residue" evidence="1">
    <location>
        <position position="244"/>
    </location>
</feature>
<sequence>VATDSAPSYFSSFPVSSCEPDALPTIQKALDETISSCTTPGSKERKKAVYRHSNPAGNIFGLSLALCEADRVGYVVKLIEFLCIVDDVMEDLPFGEACREHSVLRQALNEDNDRDADSAQPVGLLKAFLRELRRELSSFDERGTPSLLKTLDDSLRDRDSDDSEFTTLAEYIPYRKTNFDYDFVCQLLRWAMDLPPAIQNNPLAKAYEHIIGVIVGLSNDYFSWDMERQEATDRIRNAVPVLMK</sequence>
<reference evidence="1" key="1">
    <citation type="submission" date="2022-08" db="EMBL/GenBank/DDBJ databases">
        <authorList>
            <consortium name="DOE Joint Genome Institute"/>
            <person name="Min B."/>
            <person name="Riley R."/>
            <person name="Sierra-Patev S."/>
            <person name="Naranjo-Ortiz M."/>
            <person name="Looney B."/>
            <person name="Konkel Z."/>
            <person name="Slot J.C."/>
            <person name="Sakamoto Y."/>
            <person name="Steenwyk J.L."/>
            <person name="Rokas A."/>
            <person name="Carro J."/>
            <person name="Camarero S."/>
            <person name="Ferreira P."/>
            <person name="Molpeceres G."/>
            <person name="Ruiz-Duenas F.J."/>
            <person name="Serrano A."/>
            <person name="Henrissat B."/>
            <person name="Drula E."/>
            <person name="Hughes K.W."/>
            <person name="Mata J.L."/>
            <person name="Ishikawa N.K."/>
            <person name="Vargas-Isla R."/>
            <person name="Ushijima S."/>
            <person name="Smith C.A."/>
            <person name="Ahrendt S."/>
            <person name="Andreopoulos W."/>
            <person name="He G."/>
            <person name="Labutti K."/>
            <person name="Lipzen A."/>
            <person name="Ng V."/>
            <person name="Sandor L."/>
            <person name="Barry K."/>
            <person name="Martinez A.T."/>
            <person name="Xiao Y."/>
            <person name="Gibbons J.G."/>
            <person name="Terashima K."/>
            <person name="Hibbett D.S."/>
            <person name="Grigoriev I.V."/>
        </authorList>
    </citation>
    <scope>NUCLEOTIDE SEQUENCE</scope>
    <source>
        <strain evidence="1">TFB9207</strain>
    </source>
</reference>
<keyword evidence="2" id="KW-1185">Reference proteome</keyword>
<protein>
    <submittedName>
        <fullName evidence="1">Isoprenoid synthase domain-containing protein</fullName>
    </submittedName>
</protein>
<evidence type="ECO:0000313" key="1">
    <source>
        <dbReference type="EMBL" id="KAJ3839911.1"/>
    </source>
</evidence>
<name>A0AA38UG48_9AGAR</name>
<gene>
    <name evidence="1" type="ORF">F5878DRAFT_516915</name>
</gene>
<dbReference type="Proteomes" id="UP001163846">
    <property type="component" value="Unassembled WGS sequence"/>
</dbReference>
<dbReference type="SUPFAM" id="SSF48576">
    <property type="entry name" value="Terpenoid synthases"/>
    <property type="match status" value="1"/>
</dbReference>
<dbReference type="AlphaFoldDB" id="A0AA38UG48"/>
<dbReference type="Pfam" id="PF19086">
    <property type="entry name" value="Terpene_syn_C_2"/>
    <property type="match status" value="1"/>
</dbReference>
<evidence type="ECO:0000313" key="2">
    <source>
        <dbReference type="Proteomes" id="UP001163846"/>
    </source>
</evidence>
<dbReference type="InterPro" id="IPR008949">
    <property type="entry name" value="Isoprenoid_synthase_dom_sf"/>
</dbReference>
<accession>A0AA38UG48</accession>
<dbReference type="EMBL" id="MU806103">
    <property type="protein sequence ID" value="KAJ3839911.1"/>
    <property type="molecule type" value="Genomic_DNA"/>
</dbReference>
<organism evidence="1 2">
    <name type="scientific">Lentinula raphanica</name>
    <dbReference type="NCBI Taxonomy" id="153919"/>
    <lineage>
        <taxon>Eukaryota</taxon>
        <taxon>Fungi</taxon>
        <taxon>Dikarya</taxon>
        <taxon>Basidiomycota</taxon>
        <taxon>Agaricomycotina</taxon>
        <taxon>Agaricomycetes</taxon>
        <taxon>Agaricomycetidae</taxon>
        <taxon>Agaricales</taxon>
        <taxon>Marasmiineae</taxon>
        <taxon>Omphalotaceae</taxon>
        <taxon>Lentinula</taxon>
    </lineage>
</organism>